<sequence length="293" mass="33320">MIFWGFTSHTGVMSDSKKTEEGAFKGLYDTVVQLRAPDGCPWDREQSPATLRGDLIEETYECIEAIDQKDPAHIREELGDLFLLVTMISYMHEQEKLFSVADVLGDITEKLIRRHPHVFADVKVKDSAEVLDNWARIKVEQEGRKPKDSLMDQVSRSLPPLDRAYKLQKKAAKAGFDWPDTQGVMGKVDEELGEVADAIGALEALSRHAAEAPEGVRRLHEDLEGELGDLLFSVVNLCRFLKVEPSVALQRTNAKFTERFRHIEKRMKESSLELSKENMNAMDKFWEEAKEKS</sequence>
<dbReference type="eggNOG" id="COG3956">
    <property type="taxonomic scope" value="Bacteria"/>
</dbReference>
<dbReference type="Proteomes" id="UP000009223">
    <property type="component" value="Chromosome"/>
</dbReference>
<reference evidence="3" key="1">
    <citation type="submission" date="2009-12" db="EMBL/GenBank/DDBJ databases">
        <title>Complete sequence of Treponema primitia strain ZAS-2.</title>
        <authorList>
            <person name="Tetu S.G."/>
            <person name="Matson E."/>
            <person name="Ren Q."/>
            <person name="Seshadri R."/>
            <person name="Elbourne L."/>
            <person name="Hassan K.A."/>
            <person name="Durkin A."/>
            <person name="Radune D."/>
            <person name="Mohamoud Y."/>
            <person name="Shay R."/>
            <person name="Jin S."/>
            <person name="Zhang X."/>
            <person name="Lucey K."/>
            <person name="Ballor N.R."/>
            <person name="Ottesen E."/>
            <person name="Rosenthal R."/>
            <person name="Allen A."/>
            <person name="Leadbetter J.R."/>
            <person name="Paulsen I.T."/>
        </authorList>
    </citation>
    <scope>NUCLEOTIDE SEQUENCE [LARGE SCALE GENOMIC DNA]</scope>
    <source>
        <strain evidence="3">ATCC BAA-887 / DSM 12427 / ZAS-2</strain>
    </source>
</reference>
<protein>
    <submittedName>
        <fullName evidence="2">MazG family protein</fullName>
    </submittedName>
</protein>
<dbReference type="GO" id="GO:0046052">
    <property type="term" value="P:UTP catabolic process"/>
    <property type="evidence" value="ECO:0007669"/>
    <property type="project" value="TreeGrafter"/>
</dbReference>
<evidence type="ECO:0000313" key="3">
    <source>
        <dbReference type="Proteomes" id="UP000009223"/>
    </source>
</evidence>
<dbReference type="GO" id="GO:0006950">
    <property type="term" value="P:response to stress"/>
    <property type="evidence" value="ECO:0007669"/>
    <property type="project" value="UniProtKB-ARBA"/>
</dbReference>
<dbReference type="InterPro" id="IPR048011">
    <property type="entry name" value="NTP-PPase_MazG-like_C"/>
</dbReference>
<dbReference type="FunFam" id="1.10.287.1080:FF:000001">
    <property type="entry name" value="Nucleoside triphosphate pyrophosphohydrolase"/>
    <property type="match status" value="1"/>
</dbReference>
<dbReference type="GO" id="GO:0046047">
    <property type="term" value="P:TTP catabolic process"/>
    <property type="evidence" value="ECO:0007669"/>
    <property type="project" value="TreeGrafter"/>
</dbReference>
<dbReference type="CDD" id="cd11528">
    <property type="entry name" value="NTP-PPase_MazG_Nterm"/>
    <property type="match status" value="1"/>
</dbReference>
<dbReference type="GO" id="GO:0046061">
    <property type="term" value="P:dATP catabolic process"/>
    <property type="evidence" value="ECO:0007669"/>
    <property type="project" value="TreeGrafter"/>
</dbReference>
<dbReference type="SUPFAM" id="SSF101386">
    <property type="entry name" value="all-alpha NTP pyrophosphatases"/>
    <property type="match status" value="2"/>
</dbReference>
<dbReference type="AlphaFoldDB" id="F5YKG5"/>
<dbReference type="CDD" id="cd11529">
    <property type="entry name" value="NTP-PPase_MazG_Cterm"/>
    <property type="match status" value="1"/>
</dbReference>
<feature type="domain" description="NTP pyrophosphohydrolase MazG-like" evidence="1">
    <location>
        <begin position="46"/>
        <end position="119"/>
    </location>
</feature>
<dbReference type="GO" id="GO:0046076">
    <property type="term" value="P:dTTP catabolic process"/>
    <property type="evidence" value="ECO:0007669"/>
    <property type="project" value="TreeGrafter"/>
</dbReference>
<dbReference type="HOGENOM" id="CLU_038356_0_1_12"/>
<dbReference type="Pfam" id="PF03819">
    <property type="entry name" value="MazG"/>
    <property type="match status" value="2"/>
</dbReference>
<dbReference type="EMBL" id="CP001843">
    <property type="protein sequence ID" value="AEF86385.1"/>
    <property type="molecule type" value="Genomic_DNA"/>
</dbReference>
<accession>F5YKG5</accession>
<feature type="domain" description="NTP pyrophosphohydrolase MazG-like" evidence="1">
    <location>
        <begin position="188"/>
        <end position="262"/>
    </location>
</feature>
<dbReference type="KEGG" id="tpi:TREPR_1969"/>
<reference evidence="2 3" key="2">
    <citation type="journal article" date="2011" name="ISME J.">
        <title>RNA-seq reveals cooperative metabolic interactions between two termite-gut spirochete species in co-culture.</title>
        <authorList>
            <person name="Rosenthal A.Z."/>
            <person name="Matson E.G."/>
            <person name="Eldar A."/>
            <person name="Leadbetter J.R."/>
        </authorList>
    </citation>
    <scope>NUCLEOTIDE SEQUENCE [LARGE SCALE GENOMIC DNA]</scope>
    <source>
        <strain evidence="3">ATCC BAA-887 / DSM 12427 / ZAS-2</strain>
    </source>
</reference>
<dbReference type="STRING" id="545694.TREPR_1969"/>
<dbReference type="GO" id="GO:0046081">
    <property type="term" value="P:dUTP catabolic process"/>
    <property type="evidence" value="ECO:0007669"/>
    <property type="project" value="TreeGrafter"/>
</dbReference>
<dbReference type="GO" id="GO:0006203">
    <property type="term" value="P:dGTP catabolic process"/>
    <property type="evidence" value="ECO:0007669"/>
    <property type="project" value="TreeGrafter"/>
</dbReference>
<dbReference type="GO" id="GO:0047429">
    <property type="term" value="F:nucleoside triphosphate diphosphatase activity"/>
    <property type="evidence" value="ECO:0007669"/>
    <property type="project" value="InterPro"/>
</dbReference>
<proteinExistence type="predicted"/>
<keyword evidence="3" id="KW-1185">Reference proteome</keyword>
<dbReference type="InterPro" id="IPR004518">
    <property type="entry name" value="MazG-like_dom"/>
</dbReference>
<dbReference type="InterPro" id="IPR048015">
    <property type="entry name" value="NTP-PPase_MazG-like_N"/>
</dbReference>
<dbReference type="NCBIfam" id="TIGR00444">
    <property type="entry name" value="mazG"/>
    <property type="match status" value="1"/>
</dbReference>
<dbReference type="Gene3D" id="1.10.287.1080">
    <property type="entry name" value="MazG-like"/>
    <property type="match status" value="2"/>
</dbReference>
<organism evidence="2 3">
    <name type="scientific">Treponema primitia (strain ATCC BAA-887 / DSM 12427 / ZAS-2)</name>
    <dbReference type="NCBI Taxonomy" id="545694"/>
    <lineage>
        <taxon>Bacteria</taxon>
        <taxon>Pseudomonadati</taxon>
        <taxon>Spirochaetota</taxon>
        <taxon>Spirochaetia</taxon>
        <taxon>Spirochaetales</taxon>
        <taxon>Treponemataceae</taxon>
        <taxon>Treponema</taxon>
    </lineage>
</organism>
<dbReference type="InterPro" id="IPR011551">
    <property type="entry name" value="NTP_PyrPHydrolase_MazG"/>
</dbReference>
<dbReference type="PANTHER" id="PTHR30522:SF0">
    <property type="entry name" value="NUCLEOSIDE TRIPHOSPHATE PYROPHOSPHOHYDROLASE"/>
    <property type="match status" value="1"/>
</dbReference>
<dbReference type="NCBIfam" id="NF007113">
    <property type="entry name" value="PRK09562.1"/>
    <property type="match status" value="1"/>
</dbReference>
<evidence type="ECO:0000313" key="2">
    <source>
        <dbReference type="EMBL" id="AEF86385.1"/>
    </source>
</evidence>
<name>F5YKG5_TREPZ</name>
<gene>
    <name evidence="2" type="ordered locus">TREPR_1969</name>
</gene>
<dbReference type="PANTHER" id="PTHR30522">
    <property type="entry name" value="NUCLEOSIDE TRIPHOSPHATE PYROPHOSPHOHYDROLASE"/>
    <property type="match status" value="1"/>
</dbReference>
<evidence type="ECO:0000259" key="1">
    <source>
        <dbReference type="Pfam" id="PF03819"/>
    </source>
</evidence>